<reference evidence="1 2" key="1">
    <citation type="submission" date="2019-02" db="EMBL/GenBank/DDBJ databases">
        <title>Kribbella capetownensis sp. nov. and Kribbella speibonae sp. nov., isolated from soil.</title>
        <authorList>
            <person name="Curtis S.M."/>
            <person name="Norton I."/>
            <person name="Everest G.J."/>
            <person name="Meyers P.R."/>
        </authorList>
    </citation>
    <scope>NUCLEOTIDE SEQUENCE [LARGE SCALE GENOMIC DNA]</scope>
    <source>
        <strain evidence="1 2">YM53</strain>
    </source>
</reference>
<dbReference type="AlphaFoldDB" id="A0A4R0JHP7"/>
<name>A0A4R0JHP7_9ACTN</name>
<accession>A0A4R0JHP7</accession>
<proteinExistence type="predicted"/>
<comment type="caution">
    <text evidence="1">The sequence shown here is derived from an EMBL/GenBank/DDBJ whole genome shotgun (WGS) entry which is preliminary data.</text>
</comment>
<evidence type="ECO:0000313" key="2">
    <source>
        <dbReference type="Proteomes" id="UP000293342"/>
    </source>
</evidence>
<dbReference type="EMBL" id="SJKD01000008">
    <property type="protein sequence ID" value="TCC45194.1"/>
    <property type="molecule type" value="Genomic_DNA"/>
</dbReference>
<organism evidence="1 2">
    <name type="scientific">Kribbella capetownensis</name>
    <dbReference type="NCBI Taxonomy" id="1572659"/>
    <lineage>
        <taxon>Bacteria</taxon>
        <taxon>Bacillati</taxon>
        <taxon>Actinomycetota</taxon>
        <taxon>Actinomycetes</taxon>
        <taxon>Propionibacteriales</taxon>
        <taxon>Kribbellaceae</taxon>
        <taxon>Kribbella</taxon>
    </lineage>
</organism>
<keyword evidence="2" id="KW-1185">Reference proteome</keyword>
<dbReference type="RefSeq" id="WP_131517493.1">
    <property type="nucleotide sequence ID" value="NZ_SJKD01000008.1"/>
</dbReference>
<protein>
    <submittedName>
        <fullName evidence="1">Uncharacterized protein</fullName>
    </submittedName>
</protein>
<evidence type="ECO:0000313" key="1">
    <source>
        <dbReference type="EMBL" id="TCC45194.1"/>
    </source>
</evidence>
<dbReference type="Proteomes" id="UP000293342">
    <property type="component" value="Unassembled WGS sequence"/>
</dbReference>
<sequence length="62" mass="6319">MGILDKTVTTTFVLLAGVALVGVATDLAAVVAPDHANELHAYEAAPRCPAALSWVNSTRATG</sequence>
<gene>
    <name evidence="1" type="ORF">E0H75_32355</name>
</gene>